<evidence type="ECO:0000259" key="1">
    <source>
        <dbReference type="Pfam" id="PF06054"/>
    </source>
</evidence>
<dbReference type="RefSeq" id="WP_061776492.1">
    <property type="nucleotide sequence ID" value="NZ_AYZH01000010.1"/>
</dbReference>
<sequence length="358" mass="40690">MLIAEVDHCLVDAQAAIRGANFMCPACKERVKLCHGRRVPPYFSHFPHTQCRFVSENESRQHLLGKRQLATFFQGWGPVRFEEILPAIQQRADVWVAHETQPLVLEFQCSPINDLQVQMRTRGYVKLGIQVCWVLGKRFARQTISLSLIQRFAALRGQWGLCLFFWDVDRCQLRVVHHLHQEVGGHCGGETSWFSSLDQFCQIQPVVTSAVTPDWLQFRRRLQQRLWRADSHLRPLQEELYLRGQHLATFPIALMDTQPTWPLFGLGEAYWRILMISRLFGGAVITWAAALAEGQQVFTKIGGRLTAAGFAVPDLLETAVRAFLQTGIDAGYLLLVADGWRIVRQPTWTTEVAGSGGN</sequence>
<feature type="domain" description="Competence protein CoiA-like N-terminal" evidence="2">
    <location>
        <begin position="18"/>
        <end position="53"/>
    </location>
</feature>
<dbReference type="PATRIC" id="fig|1423803.3.peg.231"/>
<dbReference type="AlphaFoldDB" id="A0A0R2DDV6"/>
<keyword evidence="4" id="KW-1185">Reference proteome</keyword>
<organism evidence="3 4">
    <name type="scientific">Levilactobacillus senmaizukei DSM 21775 = NBRC 103853</name>
    <dbReference type="NCBI Taxonomy" id="1423803"/>
    <lineage>
        <taxon>Bacteria</taxon>
        <taxon>Bacillati</taxon>
        <taxon>Bacillota</taxon>
        <taxon>Bacilli</taxon>
        <taxon>Lactobacillales</taxon>
        <taxon>Lactobacillaceae</taxon>
        <taxon>Levilactobacillus</taxon>
    </lineage>
</organism>
<proteinExistence type="predicted"/>
<dbReference type="EMBL" id="AYZH01000010">
    <property type="protein sequence ID" value="KRN02098.1"/>
    <property type="molecule type" value="Genomic_DNA"/>
</dbReference>
<accession>A0A0R2DDV6</accession>
<dbReference type="Pfam" id="PF06054">
    <property type="entry name" value="CoiA_nuc"/>
    <property type="match status" value="1"/>
</dbReference>
<reference evidence="3 4" key="1">
    <citation type="journal article" date="2015" name="Genome Announc.">
        <title>Expanding the biotechnology potential of lactobacilli through comparative genomics of 213 strains and associated genera.</title>
        <authorList>
            <person name="Sun Z."/>
            <person name="Harris H.M."/>
            <person name="McCann A."/>
            <person name="Guo C."/>
            <person name="Argimon S."/>
            <person name="Zhang W."/>
            <person name="Yang X."/>
            <person name="Jeffery I.B."/>
            <person name="Cooney J.C."/>
            <person name="Kagawa T.F."/>
            <person name="Liu W."/>
            <person name="Song Y."/>
            <person name="Salvetti E."/>
            <person name="Wrobel A."/>
            <person name="Rasinkangas P."/>
            <person name="Parkhill J."/>
            <person name="Rea M.C."/>
            <person name="O'Sullivan O."/>
            <person name="Ritari J."/>
            <person name="Douillard F.P."/>
            <person name="Paul Ross R."/>
            <person name="Yang R."/>
            <person name="Briner A.E."/>
            <person name="Felis G.E."/>
            <person name="de Vos W.M."/>
            <person name="Barrangou R."/>
            <person name="Klaenhammer T.R."/>
            <person name="Caufield P.W."/>
            <person name="Cui Y."/>
            <person name="Zhang H."/>
            <person name="O'Toole P.W."/>
        </authorList>
    </citation>
    <scope>NUCLEOTIDE SEQUENCE [LARGE SCALE GENOMIC DNA]</scope>
    <source>
        <strain evidence="3 4">DSM 21775</strain>
    </source>
</reference>
<comment type="caution">
    <text evidence="3">The sequence shown here is derived from an EMBL/GenBank/DDBJ whole genome shotgun (WGS) entry which is preliminary data.</text>
</comment>
<gene>
    <name evidence="3" type="ORF">FD13_GL000237</name>
</gene>
<dbReference type="OrthoDB" id="3784230at2"/>
<evidence type="ECO:0000313" key="4">
    <source>
        <dbReference type="Proteomes" id="UP000051589"/>
    </source>
</evidence>
<dbReference type="STRING" id="1423803.FD13_GL000237"/>
<protein>
    <submittedName>
        <fullName evidence="3">Competence protein</fullName>
    </submittedName>
</protein>
<evidence type="ECO:0000313" key="3">
    <source>
        <dbReference type="EMBL" id="KRN02098.1"/>
    </source>
</evidence>
<feature type="domain" description="Competence protein CoiA nuclease-like" evidence="1">
    <location>
        <begin position="58"/>
        <end position="180"/>
    </location>
</feature>
<dbReference type="Pfam" id="PF25164">
    <property type="entry name" value="CoiA_N"/>
    <property type="match status" value="1"/>
</dbReference>
<name>A0A0R2DDV6_9LACO</name>
<evidence type="ECO:0000259" key="2">
    <source>
        <dbReference type="Pfam" id="PF25164"/>
    </source>
</evidence>
<dbReference type="InterPro" id="IPR010330">
    <property type="entry name" value="CoiA_nuc"/>
</dbReference>
<dbReference type="Proteomes" id="UP000051589">
    <property type="component" value="Unassembled WGS sequence"/>
</dbReference>
<dbReference type="InterPro" id="IPR057253">
    <property type="entry name" value="CoiA-like_N"/>
</dbReference>